<dbReference type="EMBL" id="FXAN01000061">
    <property type="protein sequence ID" value="SMG00727.1"/>
    <property type="molecule type" value="Genomic_DNA"/>
</dbReference>
<gene>
    <name evidence="2" type="ORF">BSIN_0377</name>
</gene>
<evidence type="ECO:0000313" key="2">
    <source>
        <dbReference type="EMBL" id="SMG00727.1"/>
    </source>
</evidence>
<feature type="transmembrane region" description="Helical" evidence="1">
    <location>
        <begin position="37"/>
        <end position="53"/>
    </location>
</feature>
<keyword evidence="1" id="KW-0472">Membrane</keyword>
<reference evidence="2 3" key="1">
    <citation type="submission" date="2017-04" db="EMBL/GenBank/DDBJ databases">
        <authorList>
            <person name="Afonso C.L."/>
            <person name="Miller P.J."/>
            <person name="Scott M.A."/>
            <person name="Spackman E."/>
            <person name="Goraichik I."/>
            <person name="Dimitrov K.M."/>
            <person name="Suarez D.L."/>
            <person name="Swayne D.E."/>
        </authorList>
    </citation>
    <scope>NUCLEOTIDE SEQUENCE [LARGE SCALE GENOMIC DNA]</scope>
    <source>
        <strain evidence="2">LMG 28154</strain>
    </source>
</reference>
<dbReference type="AlphaFoldDB" id="A0A238H6S9"/>
<sequence>MNKSPFLFPFCAIALWAGNVVVSKLSASTIDPSAITFYRLLLAVALMSVFTLCPA</sequence>
<dbReference type="Proteomes" id="UP000198460">
    <property type="component" value="Unassembled WGS sequence"/>
</dbReference>
<protein>
    <submittedName>
        <fullName evidence="2">Permease of the drug/metabolite transporter (DMT) superfamily</fullName>
    </submittedName>
</protein>
<name>A0A238H6S9_9BURK</name>
<keyword evidence="1" id="KW-1133">Transmembrane helix</keyword>
<evidence type="ECO:0000256" key="1">
    <source>
        <dbReference type="SAM" id="Phobius"/>
    </source>
</evidence>
<evidence type="ECO:0000313" key="3">
    <source>
        <dbReference type="Proteomes" id="UP000198460"/>
    </source>
</evidence>
<organism evidence="2 3">
    <name type="scientific">Burkholderia singularis</name>
    <dbReference type="NCBI Taxonomy" id="1503053"/>
    <lineage>
        <taxon>Bacteria</taxon>
        <taxon>Pseudomonadati</taxon>
        <taxon>Pseudomonadota</taxon>
        <taxon>Betaproteobacteria</taxon>
        <taxon>Burkholderiales</taxon>
        <taxon>Burkholderiaceae</taxon>
        <taxon>Burkholderia</taxon>
        <taxon>pseudomallei group</taxon>
    </lineage>
</organism>
<keyword evidence="1" id="KW-0812">Transmembrane</keyword>
<accession>A0A238H6S9</accession>
<proteinExistence type="predicted"/>